<dbReference type="PROSITE" id="PS50011">
    <property type="entry name" value="PROTEIN_KINASE_DOM"/>
    <property type="match status" value="1"/>
</dbReference>
<evidence type="ECO:0000259" key="1">
    <source>
        <dbReference type="PROSITE" id="PS50011"/>
    </source>
</evidence>
<accession>A0A1R2AP48</accession>
<dbReference type="Pfam" id="PF00069">
    <property type="entry name" value="Pkinase"/>
    <property type="match status" value="1"/>
</dbReference>
<dbReference type="GO" id="GO:0005524">
    <property type="term" value="F:ATP binding"/>
    <property type="evidence" value="ECO:0007669"/>
    <property type="project" value="InterPro"/>
</dbReference>
<feature type="domain" description="Protein kinase" evidence="1">
    <location>
        <begin position="1"/>
        <end position="140"/>
    </location>
</feature>
<proteinExistence type="predicted"/>
<dbReference type="SUPFAM" id="SSF56112">
    <property type="entry name" value="Protein kinase-like (PK-like)"/>
    <property type="match status" value="1"/>
</dbReference>
<dbReference type="InterPro" id="IPR000719">
    <property type="entry name" value="Prot_kinase_dom"/>
</dbReference>
<dbReference type="PANTHER" id="PTHR24362:SF309">
    <property type="entry name" value="PROTEIN KINASE DOMAIN-CONTAINING PROTEIN"/>
    <property type="match status" value="1"/>
</dbReference>
<reference evidence="2 3" key="1">
    <citation type="submission" date="2016-11" db="EMBL/GenBank/DDBJ databases">
        <title>The macronuclear genome of Stentor coeruleus: a giant cell with tiny introns.</title>
        <authorList>
            <person name="Slabodnick M."/>
            <person name="Ruby J.G."/>
            <person name="Reiff S.B."/>
            <person name="Swart E.C."/>
            <person name="Gosai S."/>
            <person name="Prabakaran S."/>
            <person name="Witkowska E."/>
            <person name="Larue G.E."/>
            <person name="Fisher S."/>
            <person name="Freeman R.M."/>
            <person name="Gunawardena J."/>
            <person name="Chu W."/>
            <person name="Stover N.A."/>
            <person name="Gregory B.D."/>
            <person name="Nowacki M."/>
            <person name="Derisi J."/>
            <person name="Roy S.W."/>
            <person name="Marshall W.F."/>
            <person name="Sood P."/>
        </authorList>
    </citation>
    <scope>NUCLEOTIDE SEQUENCE [LARGE SCALE GENOMIC DNA]</scope>
    <source>
        <strain evidence="2">WM001</strain>
    </source>
</reference>
<dbReference type="EMBL" id="MPUH01001760">
    <property type="protein sequence ID" value="OMJ66291.1"/>
    <property type="molecule type" value="Genomic_DNA"/>
</dbReference>
<dbReference type="Proteomes" id="UP000187209">
    <property type="component" value="Unassembled WGS sequence"/>
</dbReference>
<dbReference type="GO" id="GO:0004672">
    <property type="term" value="F:protein kinase activity"/>
    <property type="evidence" value="ECO:0007669"/>
    <property type="project" value="InterPro"/>
</dbReference>
<name>A0A1R2AP48_9CILI</name>
<dbReference type="OrthoDB" id="4062651at2759"/>
<gene>
    <name evidence="2" type="ORF">SteCoe_36917</name>
</gene>
<protein>
    <recommendedName>
        <fullName evidence="1">Protein kinase domain-containing protein</fullName>
    </recommendedName>
</protein>
<dbReference type="PANTHER" id="PTHR24362">
    <property type="entry name" value="SERINE/THREONINE-PROTEIN KINASE NEK"/>
    <property type="match status" value="1"/>
</dbReference>
<dbReference type="InterPro" id="IPR011009">
    <property type="entry name" value="Kinase-like_dom_sf"/>
</dbReference>
<comment type="caution">
    <text evidence="2">The sequence shown here is derived from an EMBL/GenBank/DDBJ whole genome shotgun (WGS) entry which is preliminary data.</text>
</comment>
<dbReference type="Gene3D" id="1.10.510.10">
    <property type="entry name" value="Transferase(Phosphotransferase) domain 1"/>
    <property type="match status" value="1"/>
</dbReference>
<evidence type="ECO:0000313" key="3">
    <source>
        <dbReference type="Proteomes" id="UP000187209"/>
    </source>
</evidence>
<evidence type="ECO:0000313" key="2">
    <source>
        <dbReference type="EMBL" id="OMJ66291.1"/>
    </source>
</evidence>
<keyword evidence="3" id="KW-1185">Reference proteome</keyword>
<organism evidence="2 3">
    <name type="scientific">Stentor coeruleus</name>
    <dbReference type="NCBI Taxonomy" id="5963"/>
    <lineage>
        <taxon>Eukaryota</taxon>
        <taxon>Sar</taxon>
        <taxon>Alveolata</taxon>
        <taxon>Ciliophora</taxon>
        <taxon>Postciliodesmatophora</taxon>
        <taxon>Heterotrichea</taxon>
        <taxon>Heterotrichida</taxon>
        <taxon>Stentoridae</taxon>
        <taxon>Stentor</taxon>
    </lineage>
</organism>
<sequence length="141" mass="15911">MLVDNNWNIKIIDYSISVVSHESLTGGETSGIHPLQGTAGYMAPEIVEGIKKGEKKGIFKMSRADVFSLGLSFLQMLTLQNYTDYNTIEKNGLLMQEVAKLRYPWAQPMLSAMLKADPNSRPKFRELLTCINNMPCEIFTY</sequence>
<dbReference type="AlphaFoldDB" id="A0A1R2AP48"/>